<evidence type="ECO:0000256" key="1">
    <source>
        <dbReference type="ARBA" id="ARBA00004123"/>
    </source>
</evidence>
<evidence type="ECO:0000313" key="10">
    <source>
        <dbReference type="Proteomes" id="UP001360560"/>
    </source>
</evidence>
<dbReference type="GO" id="GO:0002949">
    <property type="term" value="P:tRNA threonylcarbamoyladenosine modification"/>
    <property type="evidence" value="ECO:0007669"/>
    <property type="project" value="TreeGrafter"/>
</dbReference>
<reference evidence="9 10" key="1">
    <citation type="journal article" date="2023" name="Elife">
        <title>Identification of key yeast species and microbe-microbe interactions impacting larval growth of Drosophila in the wild.</title>
        <authorList>
            <person name="Mure A."/>
            <person name="Sugiura Y."/>
            <person name="Maeda R."/>
            <person name="Honda K."/>
            <person name="Sakurai N."/>
            <person name="Takahashi Y."/>
            <person name="Watada M."/>
            <person name="Katoh T."/>
            <person name="Gotoh A."/>
            <person name="Gotoh Y."/>
            <person name="Taniguchi I."/>
            <person name="Nakamura K."/>
            <person name="Hayashi T."/>
            <person name="Katayama T."/>
            <person name="Uemura T."/>
            <person name="Hattori Y."/>
        </authorList>
    </citation>
    <scope>NUCLEOTIDE SEQUENCE [LARGE SCALE GENOMIC DNA]</scope>
    <source>
        <strain evidence="9 10">SC-9</strain>
    </source>
</reference>
<evidence type="ECO:0000313" key="9">
    <source>
        <dbReference type="EMBL" id="GMM33705.1"/>
    </source>
</evidence>
<sequence length="205" mass="23039">MIYKYPQFPHVQVLGVLATNVKNIDTIKQAVISLDQRYDYCFINAANVVSVEQINCAIFKTLTNYYFNEKKPLRTNSVHAETILNLSPNANITDSLNRFGISKGSANLIILKVYGLGGPQQRQQENESLLPDDAAKDLQGVIQRDLQNIKDVVEAEVAELDNDEQLVGISDLKLIKKNYKLGDMMVEDREVLSRLLVSVLQLSDL</sequence>
<dbReference type="Proteomes" id="UP001360560">
    <property type="component" value="Unassembled WGS sequence"/>
</dbReference>
<comment type="function">
    <text evidence="7">Component of the EKC/KEOPS complex that is required for the formation of a threonylcarbamoyl group on adenosine at position 37 (t(6)A37) in tRNAs that read codons beginning with adenine. The complex is probably involved in the transfer of the threonylcarbamoyl moiety of threonylcarbamoyl-AMP (TC-AMP) to the N6 group of A37. CGI121 acts as an allosteric effector that regulates the t(6)A activity of the complex. The EKC/KEOPS complex also promotes both telomere uncapping and telomere elongation. The complex is required for efficient recruitment of transcriptional coactivators. CGI121 is not required for tRNA modification.</text>
</comment>
<comment type="caution">
    <text evidence="9">The sequence shown here is derived from an EMBL/GenBank/DDBJ whole genome shotgun (WGS) entry which is preliminary data.</text>
</comment>
<dbReference type="Gene3D" id="3.30.2380.10">
    <property type="entry name" value="CGI121/TPRKB"/>
    <property type="match status" value="1"/>
</dbReference>
<evidence type="ECO:0000256" key="2">
    <source>
        <dbReference type="ARBA" id="ARBA00005546"/>
    </source>
</evidence>
<evidence type="ECO:0000256" key="8">
    <source>
        <dbReference type="RuleBase" id="RU004398"/>
    </source>
</evidence>
<accession>A0AAV5QGX9</accession>
<evidence type="ECO:0000256" key="7">
    <source>
        <dbReference type="ARBA" id="ARBA00025043"/>
    </source>
</evidence>
<gene>
    <name evidence="9" type="ORF">DASC09_010300</name>
</gene>
<dbReference type="RefSeq" id="XP_064850705.1">
    <property type="nucleotide sequence ID" value="XM_064994633.1"/>
</dbReference>
<dbReference type="InterPro" id="IPR013926">
    <property type="entry name" value="CGI121/TPRKB"/>
</dbReference>
<dbReference type="AlphaFoldDB" id="A0AAV5QGX9"/>
<organism evidence="9 10">
    <name type="scientific">Saccharomycopsis crataegensis</name>
    <dbReference type="NCBI Taxonomy" id="43959"/>
    <lineage>
        <taxon>Eukaryota</taxon>
        <taxon>Fungi</taxon>
        <taxon>Dikarya</taxon>
        <taxon>Ascomycota</taxon>
        <taxon>Saccharomycotina</taxon>
        <taxon>Saccharomycetes</taxon>
        <taxon>Saccharomycopsidaceae</taxon>
        <taxon>Saccharomycopsis</taxon>
    </lineage>
</organism>
<evidence type="ECO:0000256" key="4">
    <source>
        <dbReference type="ARBA" id="ARBA00016009"/>
    </source>
</evidence>
<evidence type="ECO:0000256" key="5">
    <source>
        <dbReference type="ARBA" id="ARBA00022694"/>
    </source>
</evidence>
<dbReference type="GO" id="GO:0005829">
    <property type="term" value="C:cytosol"/>
    <property type="evidence" value="ECO:0007669"/>
    <property type="project" value="TreeGrafter"/>
</dbReference>
<proteinExistence type="inferred from homology"/>
<dbReference type="PANTHER" id="PTHR15840:SF10">
    <property type="entry name" value="EKC_KEOPS COMPLEX SUBUNIT TPRKB"/>
    <property type="match status" value="1"/>
</dbReference>
<comment type="similarity">
    <text evidence="2 8">Belongs to the CGI121/TPRKB family.</text>
</comment>
<dbReference type="SUPFAM" id="SSF143870">
    <property type="entry name" value="PF0523-like"/>
    <property type="match status" value="1"/>
</dbReference>
<dbReference type="PANTHER" id="PTHR15840">
    <property type="entry name" value="CGI-121 FAMILY MEMBER"/>
    <property type="match status" value="1"/>
</dbReference>
<evidence type="ECO:0000256" key="6">
    <source>
        <dbReference type="ARBA" id="ARBA00023242"/>
    </source>
</evidence>
<dbReference type="GO" id="GO:0005634">
    <property type="term" value="C:nucleus"/>
    <property type="evidence" value="ECO:0007669"/>
    <property type="project" value="UniProtKB-SubCell"/>
</dbReference>
<dbReference type="GeneID" id="90071684"/>
<keyword evidence="6 8" id="KW-0539">Nucleus</keyword>
<name>A0AAV5QGX9_9ASCO</name>
<protein>
    <recommendedName>
        <fullName evidence="4">EKC/KEOPS complex subunit CGI121</fullName>
    </recommendedName>
    <alternativeName>
        <fullName evidence="3">EKC/KEOPS complex subunit cgi121</fullName>
    </alternativeName>
</protein>
<keyword evidence="10" id="KW-1185">Reference proteome</keyword>
<comment type="subcellular location">
    <subcellularLocation>
        <location evidence="1">Nucleus</location>
    </subcellularLocation>
</comment>
<evidence type="ECO:0000256" key="3">
    <source>
        <dbReference type="ARBA" id="ARBA00015316"/>
    </source>
</evidence>
<dbReference type="InterPro" id="IPR036504">
    <property type="entry name" value="CGI121/TPRKB_sf"/>
</dbReference>
<keyword evidence="5" id="KW-0819">tRNA processing</keyword>
<dbReference type="EMBL" id="BTFZ01000002">
    <property type="protein sequence ID" value="GMM33705.1"/>
    <property type="molecule type" value="Genomic_DNA"/>
</dbReference>
<dbReference type="Pfam" id="PF08617">
    <property type="entry name" value="CGI-121"/>
    <property type="match status" value="1"/>
</dbReference>
<dbReference type="GO" id="GO:0000408">
    <property type="term" value="C:EKC/KEOPS complex"/>
    <property type="evidence" value="ECO:0007669"/>
    <property type="project" value="TreeGrafter"/>
</dbReference>